<dbReference type="GO" id="GO:0005737">
    <property type="term" value="C:cytoplasm"/>
    <property type="evidence" value="ECO:0007669"/>
    <property type="project" value="UniProtKB-SubCell"/>
</dbReference>
<evidence type="ECO:0000313" key="19">
    <source>
        <dbReference type="Proteomes" id="UP000236394"/>
    </source>
</evidence>
<comment type="function">
    <text evidence="3 14 16">Endonuclease that specifically degrades the RNA of RNA-DNA hybrids.</text>
</comment>
<gene>
    <name evidence="14" type="primary">rnhB</name>
    <name evidence="18" type="ORF">B7R76_03400</name>
</gene>
<dbReference type="InterPro" id="IPR012337">
    <property type="entry name" value="RNaseH-like_sf"/>
</dbReference>
<evidence type="ECO:0000256" key="8">
    <source>
        <dbReference type="ARBA" id="ARBA00022490"/>
    </source>
</evidence>
<dbReference type="OMA" id="YPTKLHL"/>
<keyword evidence="8 14" id="KW-0963">Cytoplasm</keyword>
<protein>
    <recommendedName>
        <fullName evidence="7 14">Ribonuclease HII</fullName>
        <shortName evidence="14">RNase HII</shortName>
        <ecNumber evidence="6 14">3.1.26.4</ecNumber>
    </recommendedName>
</protein>
<dbReference type="NCBIfam" id="NF000594">
    <property type="entry name" value="PRK00015.1-1"/>
    <property type="match status" value="1"/>
</dbReference>
<dbReference type="InterPro" id="IPR024567">
    <property type="entry name" value="RNase_HII/HIII_dom"/>
</dbReference>
<evidence type="ECO:0000256" key="1">
    <source>
        <dbReference type="ARBA" id="ARBA00000077"/>
    </source>
</evidence>
<keyword evidence="12 14" id="KW-0378">Hydrolase</keyword>
<feature type="binding site" evidence="14 15">
    <location>
        <position position="145"/>
    </location>
    <ligand>
        <name>a divalent metal cation</name>
        <dbReference type="ChEBI" id="CHEBI:60240"/>
    </ligand>
</feature>
<feature type="domain" description="RNase H type-2" evidence="17">
    <location>
        <begin position="47"/>
        <end position="228"/>
    </location>
</feature>
<evidence type="ECO:0000256" key="14">
    <source>
        <dbReference type="HAMAP-Rule" id="MF_00052"/>
    </source>
</evidence>
<evidence type="ECO:0000256" key="16">
    <source>
        <dbReference type="RuleBase" id="RU003515"/>
    </source>
</evidence>
<evidence type="ECO:0000256" key="5">
    <source>
        <dbReference type="ARBA" id="ARBA00007383"/>
    </source>
</evidence>
<evidence type="ECO:0000256" key="9">
    <source>
        <dbReference type="ARBA" id="ARBA00022722"/>
    </source>
</evidence>
<evidence type="ECO:0000256" key="2">
    <source>
        <dbReference type="ARBA" id="ARBA00001946"/>
    </source>
</evidence>
<dbReference type="InterPro" id="IPR036397">
    <property type="entry name" value="RNaseH_sf"/>
</dbReference>
<dbReference type="GO" id="GO:0006298">
    <property type="term" value="P:mismatch repair"/>
    <property type="evidence" value="ECO:0007669"/>
    <property type="project" value="TreeGrafter"/>
</dbReference>
<evidence type="ECO:0000256" key="12">
    <source>
        <dbReference type="ARBA" id="ARBA00022801"/>
    </source>
</evidence>
<dbReference type="Proteomes" id="UP000236394">
    <property type="component" value="Unassembled WGS sequence"/>
</dbReference>
<organism evidence="18 19">
    <name type="scientific">Mageeibacillus indolicus</name>
    <dbReference type="NCBI Taxonomy" id="884684"/>
    <lineage>
        <taxon>Bacteria</taxon>
        <taxon>Bacillati</taxon>
        <taxon>Bacillota</taxon>
        <taxon>Clostridia</taxon>
        <taxon>Eubacteriales</taxon>
        <taxon>Oscillospiraceae</taxon>
        <taxon>Mageeibacillus</taxon>
    </lineage>
</organism>
<evidence type="ECO:0000256" key="15">
    <source>
        <dbReference type="PROSITE-ProRule" id="PRU01319"/>
    </source>
</evidence>
<accession>A0A2J8B587</accession>
<dbReference type="GO" id="GO:0004523">
    <property type="term" value="F:RNA-DNA hybrid ribonuclease activity"/>
    <property type="evidence" value="ECO:0007669"/>
    <property type="project" value="UniProtKB-UniRule"/>
</dbReference>
<evidence type="ECO:0000256" key="3">
    <source>
        <dbReference type="ARBA" id="ARBA00004065"/>
    </source>
</evidence>
<dbReference type="CDD" id="cd07182">
    <property type="entry name" value="RNase_HII_bacteria_HII_like"/>
    <property type="match status" value="1"/>
</dbReference>
<dbReference type="EC" id="3.1.26.4" evidence="6 14"/>
<dbReference type="Pfam" id="PF01351">
    <property type="entry name" value="RNase_HII"/>
    <property type="match status" value="1"/>
</dbReference>
<dbReference type="SUPFAM" id="SSF53098">
    <property type="entry name" value="Ribonuclease H-like"/>
    <property type="match status" value="1"/>
</dbReference>
<dbReference type="InterPro" id="IPR001352">
    <property type="entry name" value="RNase_HII/HIII"/>
</dbReference>
<comment type="cofactor">
    <cofactor evidence="2">
        <name>Mg(2+)</name>
        <dbReference type="ChEBI" id="CHEBI:18420"/>
    </cofactor>
</comment>
<keyword evidence="10 14" id="KW-0479">Metal-binding</keyword>
<dbReference type="GO" id="GO:0032299">
    <property type="term" value="C:ribonuclease H2 complex"/>
    <property type="evidence" value="ECO:0007669"/>
    <property type="project" value="TreeGrafter"/>
</dbReference>
<proteinExistence type="inferred from homology"/>
<dbReference type="InterPro" id="IPR022898">
    <property type="entry name" value="RNase_HII"/>
</dbReference>
<sequence length="228" mass="25115">MTDLFIPVIPAAKNDADHAKASPEAELKLQYEKMLKFEEQAAQQGFTCIAGTDEAGRGPVAGPIFAAAVVIDPRRPLYGVNDSKKLSPKRREELFNIICERAAAYSIAMVTAKVIDQIGIGPANDLVLKQAVGRMSIKADYVLVDYFKLKDYAIPYLAITKGDSLSASIAAASILAKVSRDRYMVQQDKIYPQYGFAAHKGYGTAAHRQAIKEYGLCPEHRRSFLTKW</sequence>
<evidence type="ECO:0000256" key="6">
    <source>
        <dbReference type="ARBA" id="ARBA00012180"/>
    </source>
</evidence>
<feature type="binding site" evidence="14 15">
    <location>
        <position position="54"/>
    </location>
    <ligand>
        <name>a divalent metal cation</name>
        <dbReference type="ChEBI" id="CHEBI:60240"/>
    </ligand>
</feature>
<dbReference type="GO" id="GO:0043137">
    <property type="term" value="P:DNA replication, removal of RNA primer"/>
    <property type="evidence" value="ECO:0007669"/>
    <property type="project" value="TreeGrafter"/>
</dbReference>
<comment type="cofactor">
    <cofactor evidence="14 15">
        <name>Mn(2+)</name>
        <dbReference type="ChEBI" id="CHEBI:29035"/>
    </cofactor>
    <cofactor evidence="14 15">
        <name>Mg(2+)</name>
        <dbReference type="ChEBI" id="CHEBI:18420"/>
    </cofactor>
    <text evidence="14 15">Manganese or magnesium. Binds 1 divalent metal ion per monomer in the absence of substrate. May bind a second metal ion after substrate binding.</text>
</comment>
<name>A0A2J8B587_9FIRM</name>
<evidence type="ECO:0000256" key="13">
    <source>
        <dbReference type="ARBA" id="ARBA00023211"/>
    </source>
</evidence>
<evidence type="ECO:0000256" key="11">
    <source>
        <dbReference type="ARBA" id="ARBA00022759"/>
    </source>
</evidence>
<feature type="binding site" evidence="14 15">
    <location>
        <position position="53"/>
    </location>
    <ligand>
        <name>a divalent metal cation</name>
        <dbReference type="ChEBI" id="CHEBI:60240"/>
    </ligand>
</feature>
<dbReference type="GO" id="GO:0003723">
    <property type="term" value="F:RNA binding"/>
    <property type="evidence" value="ECO:0007669"/>
    <property type="project" value="UniProtKB-UniRule"/>
</dbReference>
<comment type="caution">
    <text evidence="18">The sequence shown here is derived from an EMBL/GenBank/DDBJ whole genome shotgun (WGS) entry which is preliminary data.</text>
</comment>
<reference evidence="19" key="1">
    <citation type="submission" date="2017-04" db="EMBL/GenBank/DDBJ databases">
        <authorList>
            <person name="Bumgarner R.E."/>
            <person name="Fredricks D.N."/>
            <person name="Srinivasan S."/>
        </authorList>
    </citation>
    <scope>NUCLEOTIDE SEQUENCE [LARGE SCALE GENOMIC DNA]</scope>
    <source>
        <strain evidence="19">KA00405</strain>
    </source>
</reference>
<evidence type="ECO:0000256" key="10">
    <source>
        <dbReference type="ARBA" id="ARBA00022723"/>
    </source>
</evidence>
<comment type="catalytic activity">
    <reaction evidence="1 14 15 16">
        <text>Endonucleolytic cleavage to 5'-phosphomonoester.</text>
        <dbReference type="EC" id="3.1.26.4"/>
    </reaction>
</comment>
<evidence type="ECO:0000256" key="7">
    <source>
        <dbReference type="ARBA" id="ARBA00019179"/>
    </source>
</evidence>
<comment type="similarity">
    <text evidence="5 14 16">Belongs to the RNase HII family.</text>
</comment>
<evidence type="ECO:0000259" key="17">
    <source>
        <dbReference type="PROSITE" id="PS51975"/>
    </source>
</evidence>
<keyword evidence="13 14" id="KW-0464">Manganese</keyword>
<keyword evidence="11 14" id="KW-0255">Endonuclease</keyword>
<dbReference type="GO" id="GO:0030145">
    <property type="term" value="F:manganese ion binding"/>
    <property type="evidence" value="ECO:0007669"/>
    <property type="project" value="UniProtKB-UniRule"/>
</dbReference>
<keyword evidence="9 14" id="KW-0540">Nuclease</keyword>
<dbReference type="PANTHER" id="PTHR10954">
    <property type="entry name" value="RIBONUCLEASE H2 SUBUNIT A"/>
    <property type="match status" value="1"/>
</dbReference>
<dbReference type="Gene3D" id="3.30.420.10">
    <property type="entry name" value="Ribonuclease H-like superfamily/Ribonuclease H"/>
    <property type="match status" value="1"/>
</dbReference>
<dbReference type="PROSITE" id="PS51975">
    <property type="entry name" value="RNASE_H_2"/>
    <property type="match status" value="1"/>
</dbReference>
<evidence type="ECO:0000313" key="18">
    <source>
        <dbReference type="EMBL" id="PNH19929.1"/>
    </source>
</evidence>
<evidence type="ECO:0000256" key="4">
    <source>
        <dbReference type="ARBA" id="ARBA00004496"/>
    </source>
</evidence>
<dbReference type="PANTHER" id="PTHR10954:SF18">
    <property type="entry name" value="RIBONUCLEASE HII"/>
    <property type="match status" value="1"/>
</dbReference>
<dbReference type="AlphaFoldDB" id="A0A2J8B587"/>
<dbReference type="RefSeq" id="WP_012993153.1">
    <property type="nucleotide sequence ID" value="NZ_NBZD01000001.1"/>
</dbReference>
<dbReference type="NCBIfam" id="NF000595">
    <property type="entry name" value="PRK00015.1-3"/>
    <property type="match status" value="1"/>
</dbReference>
<comment type="subcellular location">
    <subcellularLocation>
        <location evidence="4 14">Cytoplasm</location>
    </subcellularLocation>
</comment>
<dbReference type="EMBL" id="NBZD01000001">
    <property type="protein sequence ID" value="PNH19929.1"/>
    <property type="molecule type" value="Genomic_DNA"/>
</dbReference>
<dbReference type="HAMAP" id="MF_00052_B">
    <property type="entry name" value="RNase_HII_B"/>
    <property type="match status" value="1"/>
</dbReference>